<dbReference type="InterPro" id="IPR003400">
    <property type="entry name" value="ExbD"/>
</dbReference>
<name>A0A833H2I7_9LEPT</name>
<reference evidence="9 10" key="1">
    <citation type="submission" date="2019-10" db="EMBL/GenBank/DDBJ databases">
        <title>Extracellular Electron Transfer in a Candidatus Methanoperedens spp. Enrichment Culture.</title>
        <authorList>
            <person name="Berger S."/>
            <person name="Rangel Shaw D."/>
            <person name="Berben T."/>
            <person name="In 'T Zandt M."/>
            <person name="Frank J."/>
            <person name="Reimann J."/>
            <person name="Jetten M.S.M."/>
            <person name="Welte C.U."/>
        </authorList>
    </citation>
    <scope>NUCLEOTIDE SEQUENCE [LARGE SCALE GENOMIC DNA]</scope>
    <source>
        <strain evidence="9">SB12</strain>
    </source>
</reference>
<evidence type="ECO:0000256" key="6">
    <source>
        <dbReference type="ARBA" id="ARBA00023136"/>
    </source>
</evidence>
<evidence type="ECO:0000256" key="8">
    <source>
        <dbReference type="SAM" id="Phobius"/>
    </source>
</evidence>
<evidence type="ECO:0008006" key="11">
    <source>
        <dbReference type="Google" id="ProtNLM"/>
    </source>
</evidence>
<accession>A0A833H2I7</accession>
<dbReference type="PANTHER" id="PTHR30558:SF3">
    <property type="entry name" value="BIOPOLYMER TRANSPORT PROTEIN EXBD-RELATED"/>
    <property type="match status" value="1"/>
</dbReference>
<sequence length="136" mass="15533">MKRWPEEEAGISLNSLLDVLFILLLFLMISLNLKPENYLDLRLPEVNTRDEEAGNDPALLVELSSNQEVFLKFGESSERFPLADLTAHRKQLLDLCTEKKRVLLRVDRAVIYEDFVQVLETLKACDGADLAVQKSE</sequence>
<proteinExistence type="inferred from homology"/>
<gene>
    <name evidence="9" type="ORF">F9K24_08180</name>
</gene>
<keyword evidence="7" id="KW-0653">Protein transport</keyword>
<comment type="similarity">
    <text evidence="2 7">Belongs to the ExbD/TolR family.</text>
</comment>
<protein>
    <recommendedName>
        <fullName evidence="11">Biopolymer transporter ExbD</fullName>
    </recommendedName>
</protein>
<dbReference type="EMBL" id="WBUI01000006">
    <property type="protein sequence ID" value="KAB2933317.1"/>
    <property type="molecule type" value="Genomic_DNA"/>
</dbReference>
<feature type="transmembrane region" description="Helical" evidence="8">
    <location>
        <begin position="12"/>
        <end position="33"/>
    </location>
</feature>
<evidence type="ECO:0000256" key="5">
    <source>
        <dbReference type="ARBA" id="ARBA00022989"/>
    </source>
</evidence>
<dbReference type="PANTHER" id="PTHR30558">
    <property type="entry name" value="EXBD MEMBRANE COMPONENT OF PMF-DRIVEN MACROMOLECULE IMPORT SYSTEM"/>
    <property type="match status" value="1"/>
</dbReference>
<keyword evidence="3" id="KW-1003">Cell membrane</keyword>
<keyword evidence="7" id="KW-0813">Transport</keyword>
<keyword evidence="6 8" id="KW-0472">Membrane</keyword>
<evidence type="ECO:0000313" key="9">
    <source>
        <dbReference type="EMBL" id="KAB2933317.1"/>
    </source>
</evidence>
<dbReference type="GO" id="GO:0022857">
    <property type="term" value="F:transmembrane transporter activity"/>
    <property type="evidence" value="ECO:0007669"/>
    <property type="project" value="InterPro"/>
</dbReference>
<evidence type="ECO:0000256" key="7">
    <source>
        <dbReference type="RuleBase" id="RU003879"/>
    </source>
</evidence>
<evidence type="ECO:0000256" key="4">
    <source>
        <dbReference type="ARBA" id="ARBA00022692"/>
    </source>
</evidence>
<evidence type="ECO:0000256" key="2">
    <source>
        <dbReference type="ARBA" id="ARBA00005811"/>
    </source>
</evidence>
<dbReference type="Pfam" id="PF02472">
    <property type="entry name" value="ExbD"/>
    <property type="match status" value="1"/>
</dbReference>
<comment type="caution">
    <text evidence="9">The sequence shown here is derived from an EMBL/GenBank/DDBJ whole genome shotgun (WGS) entry which is preliminary data.</text>
</comment>
<keyword evidence="5 8" id="KW-1133">Transmembrane helix</keyword>
<dbReference type="Proteomes" id="UP000460298">
    <property type="component" value="Unassembled WGS sequence"/>
</dbReference>
<evidence type="ECO:0000313" key="10">
    <source>
        <dbReference type="Proteomes" id="UP000460298"/>
    </source>
</evidence>
<organism evidence="9 10">
    <name type="scientific">Leptonema illini</name>
    <dbReference type="NCBI Taxonomy" id="183"/>
    <lineage>
        <taxon>Bacteria</taxon>
        <taxon>Pseudomonadati</taxon>
        <taxon>Spirochaetota</taxon>
        <taxon>Spirochaetia</taxon>
        <taxon>Leptospirales</taxon>
        <taxon>Leptospiraceae</taxon>
        <taxon>Leptonema</taxon>
    </lineage>
</organism>
<dbReference type="AlphaFoldDB" id="A0A833H2I7"/>
<keyword evidence="4 7" id="KW-0812">Transmembrane</keyword>
<evidence type="ECO:0000256" key="1">
    <source>
        <dbReference type="ARBA" id="ARBA00004162"/>
    </source>
</evidence>
<dbReference type="GO" id="GO:0005886">
    <property type="term" value="C:plasma membrane"/>
    <property type="evidence" value="ECO:0007669"/>
    <property type="project" value="UniProtKB-SubCell"/>
</dbReference>
<dbReference type="GO" id="GO:0015031">
    <property type="term" value="P:protein transport"/>
    <property type="evidence" value="ECO:0007669"/>
    <property type="project" value="UniProtKB-KW"/>
</dbReference>
<comment type="subcellular location">
    <subcellularLocation>
        <location evidence="1">Cell membrane</location>
        <topology evidence="1">Single-pass membrane protein</topology>
    </subcellularLocation>
    <subcellularLocation>
        <location evidence="7">Cell membrane</location>
        <topology evidence="7">Single-pass type II membrane protein</topology>
    </subcellularLocation>
</comment>
<evidence type="ECO:0000256" key="3">
    <source>
        <dbReference type="ARBA" id="ARBA00022475"/>
    </source>
</evidence>